<accession>A0A1V1NWU8</accession>
<comment type="caution">
    <text evidence="1">The sequence shown here is derived from an EMBL/GenBank/DDBJ whole genome shotgun (WGS) entry which is preliminary data.</text>
</comment>
<proteinExistence type="predicted"/>
<sequence length="112" mass="12733">MLIQININQILKIEIKLLDIDLNKDSQSIDNVEIIVESTSGDEEVFFLFETNINSGIFTSKIQVRNGAPLNDSILQVSNGDSVFFIITTIMMDQVFQNKPPLKQLLMITRLF</sequence>
<dbReference type="Proteomes" id="UP000189670">
    <property type="component" value="Unassembled WGS sequence"/>
</dbReference>
<dbReference type="AlphaFoldDB" id="A0A1V1NWU8"/>
<dbReference type="EMBL" id="ATBP01001595">
    <property type="protein sequence ID" value="ETR67034.1"/>
    <property type="molecule type" value="Genomic_DNA"/>
</dbReference>
<name>A0A1V1NWU8_9BACT</name>
<protein>
    <submittedName>
        <fullName evidence="1">Uncharacterized protein</fullName>
    </submittedName>
</protein>
<evidence type="ECO:0000313" key="1">
    <source>
        <dbReference type="EMBL" id="ETR67034.1"/>
    </source>
</evidence>
<reference evidence="2" key="1">
    <citation type="submission" date="2012-11" db="EMBL/GenBank/DDBJ databases">
        <authorList>
            <person name="Lucero-Rivera Y.E."/>
            <person name="Tovar-Ramirez D."/>
        </authorList>
    </citation>
    <scope>NUCLEOTIDE SEQUENCE [LARGE SCALE GENOMIC DNA]</scope>
    <source>
        <strain evidence="2">Araruama</strain>
    </source>
</reference>
<gene>
    <name evidence="1" type="ORF">OMM_12040</name>
</gene>
<evidence type="ECO:0000313" key="2">
    <source>
        <dbReference type="Proteomes" id="UP000189670"/>
    </source>
</evidence>
<organism evidence="1 2">
    <name type="scientific">Candidatus Magnetoglobus multicellularis str. Araruama</name>
    <dbReference type="NCBI Taxonomy" id="890399"/>
    <lineage>
        <taxon>Bacteria</taxon>
        <taxon>Pseudomonadati</taxon>
        <taxon>Thermodesulfobacteriota</taxon>
        <taxon>Desulfobacteria</taxon>
        <taxon>Desulfobacterales</taxon>
        <taxon>Desulfobacteraceae</taxon>
        <taxon>Candidatus Magnetoglobus</taxon>
    </lineage>
</organism>